<dbReference type="InterPro" id="IPR046981">
    <property type="entry name" value="G1P_cyt_trans"/>
</dbReference>
<reference evidence="2" key="1">
    <citation type="submission" date="2022-05" db="EMBL/GenBank/DDBJ databases">
        <title>Novel bacterial taxa in a minimal lignocellulolytic consortium and its capacity to transform plastics disclosed by genome-resolved metagenomics.</title>
        <authorList>
            <person name="Rodriguez C.A.D."/>
            <person name="Diaz-Garcia L."/>
            <person name="Herrera K."/>
            <person name="Tarazona N.A."/>
            <person name="Sproer C."/>
            <person name="Overmann J."/>
            <person name="Jimenez D.J."/>
        </authorList>
    </citation>
    <scope>NUCLEOTIDE SEQUENCE</scope>
    <source>
        <strain evidence="2">MAG5</strain>
    </source>
</reference>
<dbReference type="SUPFAM" id="SSF53448">
    <property type="entry name" value="Nucleotide-diphospho-sugar transferases"/>
    <property type="match status" value="1"/>
</dbReference>
<dbReference type="AlphaFoldDB" id="A0A9J6ZGV2"/>
<gene>
    <name evidence="2" type="primary">rfbF</name>
    <name evidence="2" type="ORF">NAG76_03640</name>
</gene>
<evidence type="ECO:0000313" key="2">
    <source>
        <dbReference type="EMBL" id="URN95365.1"/>
    </source>
</evidence>
<proteinExistence type="predicted"/>
<dbReference type="GO" id="GO:0047343">
    <property type="term" value="F:glucose-1-phosphate cytidylyltransferase activity"/>
    <property type="evidence" value="ECO:0007669"/>
    <property type="project" value="UniProtKB-EC"/>
</dbReference>
<protein>
    <submittedName>
        <fullName evidence="2">Glucose-1-phosphate cytidylyltransferase</fullName>
        <ecNumber evidence="2">2.7.7.33</ecNumber>
    </submittedName>
</protein>
<organism evidence="2 3">
    <name type="scientific">Candidatus Pristimantibacillus lignocellulolyticus</name>
    <dbReference type="NCBI Taxonomy" id="2994561"/>
    <lineage>
        <taxon>Bacteria</taxon>
        <taxon>Bacillati</taxon>
        <taxon>Bacillota</taxon>
        <taxon>Bacilli</taxon>
        <taxon>Bacillales</taxon>
        <taxon>Paenibacillaceae</taxon>
        <taxon>Candidatus Pristimantibacillus</taxon>
    </lineage>
</organism>
<dbReference type="CDD" id="cd02524">
    <property type="entry name" value="G1P_cytidylyltransferase"/>
    <property type="match status" value="1"/>
</dbReference>
<keyword evidence="2" id="KW-0548">Nucleotidyltransferase</keyword>
<dbReference type="PANTHER" id="PTHR47183:SF1">
    <property type="entry name" value="GLUCOSE-1-PHOSPHATE CYTIDYLYLTRANSFERASE"/>
    <property type="match status" value="1"/>
</dbReference>
<sequence>MKVVILAGGRGTRISEESHLKPKPMIEIGDIPILLHIMKTYSFYGYNEFIICLGYKGYVIKEYFANYYRHMSKAVTYDFSSGDTVEVHNNTVEPWKVTLVDTGIDTLTGSRVKRVESFIGNETFMLTYGDGLADININDLVKHHQQGSCITTMTAVQPEGRFGRLELDGNQVIGFNEKVKGDGAWINGGYMVCEPEMFSYIHSLDDSILEQGPLQQLAADGQLQVYRHNKFWQPMDTLREKIVLDELWKNNKAPWKVWRDS</sequence>
<feature type="domain" description="Nucleotidyl transferase" evidence="1">
    <location>
        <begin position="2"/>
        <end position="231"/>
    </location>
</feature>
<keyword evidence="2" id="KW-0808">Transferase</keyword>
<dbReference type="InterPro" id="IPR005835">
    <property type="entry name" value="NTP_transferase_dom"/>
</dbReference>
<dbReference type="Gene3D" id="3.90.550.10">
    <property type="entry name" value="Spore Coat Polysaccharide Biosynthesis Protein SpsA, Chain A"/>
    <property type="match status" value="1"/>
</dbReference>
<dbReference type="GO" id="GO:0009243">
    <property type="term" value="P:O antigen biosynthetic process"/>
    <property type="evidence" value="ECO:0007669"/>
    <property type="project" value="InterPro"/>
</dbReference>
<dbReference type="Pfam" id="PF00483">
    <property type="entry name" value="NTP_transferase"/>
    <property type="match status" value="1"/>
</dbReference>
<dbReference type="PANTHER" id="PTHR47183">
    <property type="entry name" value="GLUCOSE-1-PHOSPHATE CYTIDYLYLTRANSFERASE-RELATED"/>
    <property type="match status" value="1"/>
</dbReference>
<dbReference type="EC" id="2.7.7.33" evidence="2"/>
<dbReference type="NCBIfam" id="TIGR02623">
    <property type="entry name" value="G1P_cyt_trans"/>
    <property type="match status" value="1"/>
</dbReference>
<evidence type="ECO:0000259" key="1">
    <source>
        <dbReference type="Pfam" id="PF00483"/>
    </source>
</evidence>
<dbReference type="InterPro" id="IPR029044">
    <property type="entry name" value="Nucleotide-diphossugar_trans"/>
</dbReference>
<dbReference type="KEGG" id="plig:NAG76_03640"/>
<name>A0A9J6ZGV2_9BACL</name>
<dbReference type="Proteomes" id="UP001056756">
    <property type="component" value="Chromosome"/>
</dbReference>
<dbReference type="InterPro" id="IPR013446">
    <property type="entry name" value="G1P_cyt_trans-like"/>
</dbReference>
<evidence type="ECO:0000313" key="3">
    <source>
        <dbReference type="Proteomes" id="UP001056756"/>
    </source>
</evidence>
<accession>A0A9J6ZGV2</accession>
<dbReference type="EMBL" id="CP097899">
    <property type="protein sequence ID" value="URN95365.1"/>
    <property type="molecule type" value="Genomic_DNA"/>
</dbReference>